<proteinExistence type="predicted"/>
<reference evidence="1 2" key="1">
    <citation type="journal article" date="2018" name="PLoS Genet.">
        <title>Population sequencing reveals clonal diversity and ancestral inbreeding in the grapevine cultivar Chardonnay.</title>
        <authorList>
            <person name="Roach M.J."/>
            <person name="Johnson D.L."/>
            <person name="Bohlmann J."/>
            <person name="van Vuuren H.J."/>
            <person name="Jones S.J."/>
            <person name="Pretorius I.S."/>
            <person name="Schmidt S.A."/>
            <person name="Borneman A.R."/>
        </authorList>
    </citation>
    <scope>NUCLEOTIDE SEQUENCE [LARGE SCALE GENOMIC DNA]</scope>
    <source>
        <strain evidence="2">cv. Chardonnay</strain>
        <tissue evidence="1">Leaf</tissue>
    </source>
</reference>
<comment type="caution">
    <text evidence="1">The sequence shown here is derived from an EMBL/GenBank/DDBJ whole genome shotgun (WGS) entry which is preliminary data.</text>
</comment>
<gene>
    <name evidence="1" type="ORF">CK203_048666</name>
</gene>
<accession>A0A438GWJ0</accession>
<dbReference type="Proteomes" id="UP000288805">
    <property type="component" value="Unassembled WGS sequence"/>
</dbReference>
<name>A0A438GWJ0_VITVI</name>
<dbReference type="AlphaFoldDB" id="A0A438GWJ0"/>
<protein>
    <submittedName>
        <fullName evidence="1">Uncharacterized protein</fullName>
    </submittedName>
</protein>
<sequence>MVAHSNAEQEEETWFADNGANQHITANLEHLTLQQPYTRQENVAVVMAKDIQTGVTLLEGRSEGGLYPIQLRSMSINKSHALSAVVGIKAFQFGILD</sequence>
<evidence type="ECO:0000313" key="1">
    <source>
        <dbReference type="EMBL" id="RVW76567.1"/>
    </source>
</evidence>
<evidence type="ECO:0000313" key="2">
    <source>
        <dbReference type="Proteomes" id="UP000288805"/>
    </source>
</evidence>
<dbReference type="EMBL" id="QGNW01000326">
    <property type="protein sequence ID" value="RVW76567.1"/>
    <property type="molecule type" value="Genomic_DNA"/>
</dbReference>
<organism evidence="1 2">
    <name type="scientific">Vitis vinifera</name>
    <name type="common">Grape</name>
    <dbReference type="NCBI Taxonomy" id="29760"/>
    <lineage>
        <taxon>Eukaryota</taxon>
        <taxon>Viridiplantae</taxon>
        <taxon>Streptophyta</taxon>
        <taxon>Embryophyta</taxon>
        <taxon>Tracheophyta</taxon>
        <taxon>Spermatophyta</taxon>
        <taxon>Magnoliopsida</taxon>
        <taxon>eudicotyledons</taxon>
        <taxon>Gunneridae</taxon>
        <taxon>Pentapetalae</taxon>
        <taxon>rosids</taxon>
        <taxon>Vitales</taxon>
        <taxon>Vitaceae</taxon>
        <taxon>Viteae</taxon>
        <taxon>Vitis</taxon>
    </lineage>
</organism>